<dbReference type="RefSeq" id="XP_030532081.2">
    <property type="nucleotide sequence ID" value="XM_030676221.2"/>
</dbReference>
<protein>
    <submittedName>
        <fullName evidence="3">Uncharacterized protein LOC115742106</fullName>
    </submittedName>
</protein>
<evidence type="ECO:0000259" key="1">
    <source>
        <dbReference type="Pfam" id="PF03732"/>
    </source>
</evidence>
<dbReference type="InterPro" id="IPR005162">
    <property type="entry name" value="Retrotrans_gag_dom"/>
</dbReference>
<dbReference type="Proteomes" id="UP000827889">
    <property type="component" value="Chromosome 11"/>
</dbReference>
<proteinExistence type="predicted"/>
<evidence type="ECO:0000313" key="3">
    <source>
        <dbReference type="RefSeq" id="XP_030532081.2"/>
    </source>
</evidence>
<dbReference type="KEGG" id="rarg:115742106"/>
<dbReference type="GeneID" id="115742106"/>
<keyword evidence="2" id="KW-1185">Reference proteome</keyword>
<evidence type="ECO:0000313" key="2">
    <source>
        <dbReference type="Proteomes" id="UP000827889"/>
    </source>
</evidence>
<organism evidence="2 3">
    <name type="scientific">Rhodamnia argentea</name>
    <dbReference type="NCBI Taxonomy" id="178133"/>
    <lineage>
        <taxon>Eukaryota</taxon>
        <taxon>Viridiplantae</taxon>
        <taxon>Streptophyta</taxon>
        <taxon>Embryophyta</taxon>
        <taxon>Tracheophyta</taxon>
        <taxon>Spermatophyta</taxon>
        <taxon>Magnoliopsida</taxon>
        <taxon>eudicotyledons</taxon>
        <taxon>Gunneridae</taxon>
        <taxon>Pentapetalae</taxon>
        <taxon>rosids</taxon>
        <taxon>malvids</taxon>
        <taxon>Myrtales</taxon>
        <taxon>Myrtaceae</taxon>
        <taxon>Myrtoideae</taxon>
        <taxon>Myrteae</taxon>
        <taxon>Australasian group</taxon>
        <taxon>Rhodamnia</taxon>
    </lineage>
</organism>
<gene>
    <name evidence="3" type="primary">LOC115742106</name>
</gene>
<reference evidence="3" key="1">
    <citation type="submission" date="2025-08" db="UniProtKB">
        <authorList>
            <consortium name="RefSeq"/>
        </authorList>
    </citation>
    <scope>IDENTIFICATION</scope>
    <source>
        <tissue evidence="3">Leaf</tissue>
    </source>
</reference>
<dbReference type="AlphaFoldDB" id="A0A8B8PBC1"/>
<name>A0A8B8PBC1_9MYRT</name>
<sequence length="170" mass="19381">MSGTEAPPSGATTNDPRVDGILEAPTQVGALMAQQAQQQVAVNAGGGERRTQGLIEQFLKLKPSKFTRTGKPEEAEQWIEEMEKIFRLLNCTDVDKMTLAEYRTDGNVMYWWQAMKDTVFLAGIVIVWENFVTTFYEKYFSRCARDRKSTEFVELKQGERTVDEYDAKFS</sequence>
<dbReference type="Pfam" id="PF03732">
    <property type="entry name" value="Retrotrans_gag"/>
    <property type="match status" value="1"/>
</dbReference>
<feature type="domain" description="Retrotransposon gag" evidence="1">
    <location>
        <begin position="104"/>
        <end position="169"/>
    </location>
</feature>
<accession>A0A8B8PBC1</accession>